<proteinExistence type="inferred from homology"/>
<dbReference type="OrthoDB" id="6612291at2759"/>
<evidence type="ECO:0000256" key="4">
    <source>
        <dbReference type="ARBA" id="ARBA00022989"/>
    </source>
</evidence>
<keyword evidence="4 6" id="KW-1133">Transmembrane helix</keyword>
<dbReference type="Proteomes" id="UP000250266">
    <property type="component" value="Unassembled WGS sequence"/>
</dbReference>
<dbReference type="PROSITE" id="PS00216">
    <property type="entry name" value="SUGAR_TRANSPORT_1"/>
    <property type="match status" value="2"/>
</dbReference>
<evidence type="ECO:0000259" key="7">
    <source>
        <dbReference type="PROSITE" id="PS50850"/>
    </source>
</evidence>
<feature type="domain" description="Major facilitator superfamily (MFS) profile" evidence="7">
    <location>
        <begin position="29"/>
        <end position="476"/>
    </location>
</feature>
<name>A0A8E2DY98_9PEZI</name>
<feature type="transmembrane region" description="Helical" evidence="6">
    <location>
        <begin position="162"/>
        <end position="185"/>
    </location>
</feature>
<dbReference type="SUPFAM" id="SSF103473">
    <property type="entry name" value="MFS general substrate transporter"/>
    <property type="match status" value="1"/>
</dbReference>
<evidence type="ECO:0000256" key="6">
    <source>
        <dbReference type="SAM" id="Phobius"/>
    </source>
</evidence>
<dbReference type="Pfam" id="PF00083">
    <property type="entry name" value="Sugar_tr"/>
    <property type="match status" value="1"/>
</dbReference>
<dbReference type="InterPro" id="IPR036259">
    <property type="entry name" value="MFS_trans_sf"/>
</dbReference>
<comment type="similarity">
    <text evidence="2">Belongs to the major facilitator superfamily. Sugar transporter (TC 2.A.1.1) family.</text>
</comment>
<evidence type="ECO:0000256" key="5">
    <source>
        <dbReference type="ARBA" id="ARBA00023136"/>
    </source>
</evidence>
<feature type="transmembrane region" description="Helical" evidence="6">
    <location>
        <begin position="381"/>
        <end position="407"/>
    </location>
</feature>
<protein>
    <submittedName>
        <fullName evidence="8">General substrate transporter</fullName>
    </submittedName>
</protein>
<evidence type="ECO:0000313" key="9">
    <source>
        <dbReference type="Proteomes" id="UP000250266"/>
    </source>
</evidence>
<dbReference type="InterPro" id="IPR050360">
    <property type="entry name" value="MFS_Sugar_Transporters"/>
</dbReference>
<feature type="transmembrane region" description="Helical" evidence="6">
    <location>
        <begin position="130"/>
        <end position="150"/>
    </location>
</feature>
<keyword evidence="3 6" id="KW-0812">Transmembrane</keyword>
<organism evidence="8 9">
    <name type="scientific">Lepidopterella palustris CBS 459.81</name>
    <dbReference type="NCBI Taxonomy" id="1314670"/>
    <lineage>
        <taxon>Eukaryota</taxon>
        <taxon>Fungi</taxon>
        <taxon>Dikarya</taxon>
        <taxon>Ascomycota</taxon>
        <taxon>Pezizomycotina</taxon>
        <taxon>Dothideomycetes</taxon>
        <taxon>Pleosporomycetidae</taxon>
        <taxon>Mytilinidiales</taxon>
        <taxon>Argynnaceae</taxon>
        <taxon>Lepidopterella</taxon>
    </lineage>
</organism>
<evidence type="ECO:0000313" key="8">
    <source>
        <dbReference type="EMBL" id="OCK73996.1"/>
    </source>
</evidence>
<accession>A0A8E2DY98</accession>
<gene>
    <name evidence="8" type="ORF">K432DRAFT_339526</name>
</gene>
<evidence type="ECO:0000256" key="1">
    <source>
        <dbReference type="ARBA" id="ARBA00004141"/>
    </source>
</evidence>
<reference evidence="8 9" key="1">
    <citation type="journal article" date="2016" name="Nat. Commun.">
        <title>Ectomycorrhizal ecology is imprinted in the genome of the dominant symbiotic fungus Cenococcum geophilum.</title>
        <authorList>
            <consortium name="DOE Joint Genome Institute"/>
            <person name="Peter M."/>
            <person name="Kohler A."/>
            <person name="Ohm R.A."/>
            <person name="Kuo A."/>
            <person name="Krutzmann J."/>
            <person name="Morin E."/>
            <person name="Arend M."/>
            <person name="Barry K.W."/>
            <person name="Binder M."/>
            <person name="Choi C."/>
            <person name="Clum A."/>
            <person name="Copeland A."/>
            <person name="Grisel N."/>
            <person name="Haridas S."/>
            <person name="Kipfer T."/>
            <person name="LaButti K."/>
            <person name="Lindquist E."/>
            <person name="Lipzen A."/>
            <person name="Maire R."/>
            <person name="Meier B."/>
            <person name="Mihaltcheva S."/>
            <person name="Molinier V."/>
            <person name="Murat C."/>
            <person name="Poggeler S."/>
            <person name="Quandt C.A."/>
            <person name="Sperisen C."/>
            <person name="Tritt A."/>
            <person name="Tisserant E."/>
            <person name="Crous P.W."/>
            <person name="Henrissat B."/>
            <person name="Nehls U."/>
            <person name="Egli S."/>
            <person name="Spatafora J.W."/>
            <person name="Grigoriev I.V."/>
            <person name="Martin F.M."/>
        </authorList>
    </citation>
    <scope>NUCLEOTIDE SEQUENCE [LARGE SCALE GENOMIC DNA]</scope>
    <source>
        <strain evidence="8 9">CBS 459.81</strain>
    </source>
</reference>
<dbReference type="FunFam" id="1.20.1250.20:FF:000078">
    <property type="entry name" value="MFS maltose transporter, putative"/>
    <property type="match status" value="1"/>
</dbReference>
<keyword evidence="5 6" id="KW-0472">Membrane</keyword>
<feature type="transmembrane region" description="Helical" evidence="6">
    <location>
        <begin position="26"/>
        <end position="47"/>
    </location>
</feature>
<evidence type="ECO:0000256" key="3">
    <source>
        <dbReference type="ARBA" id="ARBA00022692"/>
    </source>
</evidence>
<dbReference type="PANTHER" id="PTHR48022">
    <property type="entry name" value="PLASTIDIC GLUCOSE TRANSPORTER 4"/>
    <property type="match status" value="1"/>
</dbReference>
<keyword evidence="9" id="KW-1185">Reference proteome</keyword>
<evidence type="ECO:0000256" key="2">
    <source>
        <dbReference type="ARBA" id="ARBA00010992"/>
    </source>
</evidence>
<comment type="subcellular location">
    <subcellularLocation>
        <location evidence="1">Membrane</location>
        <topology evidence="1">Multi-pass membrane protein</topology>
    </subcellularLocation>
</comment>
<dbReference type="Gene3D" id="1.20.1250.20">
    <property type="entry name" value="MFS general substrate transporter like domains"/>
    <property type="match status" value="1"/>
</dbReference>
<feature type="transmembrane region" description="Helical" evidence="6">
    <location>
        <begin position="291"/>
        <end position="312"/>
    </location>
</feature>
<dbReference type="GO" id="GO:0016020">
    <property type="term" value="C:membrane"/>
    <property type="evidence" value="ECO:0007669"/>
    <property type="project" value="UniProtKB-SubCell"/>
</dbReference>
<feature type="transmembrane region" description="Helical" evidence="6">
    <location>
        <begin position="419"/>
        <end position="442"/>
    </location>
</feature>
<dbReference type="EMBL" id="KV745591">
    <property type="protein sequence ID" value="OCK73996.1"/>
    <property type="molecule type" value="Genomic_DNA"/>
</dbReference>
<dbReference type="InterPro" id="IPR005828">
    <property type="entry name" value="MFS_sugar_transport-like"/>
</dbReference>
<dbReference type="PANTHER" id="PTHR48022:SF15">
    <property type="entry name" value="ALPHA-GLUCOSIDE TRANSPORTER, PUTATIVE (AFU_ORTHOLOGUE AFUA_5G00500)-RELATED"/>
    <property type="match status" value="1"/>
</dbReference>
<feature type="transmembrane region" description="Helical" evidence="6">
    <location>
        <begin position="454"/>
        <end position="472"/>
    </location>
</feature>
<feature type="transmembrane region" description="Helical" evidence="6">
    <location>
        <begin position="353"/>
        <end position="375"/>
    </location>
</feature>
<dbReference type="InterPro" id="IPR020846">
    <property type="entry name" value="MFS_dom"/>
</dbReference>
<dbReference type="GO" id="GO:0005351">
    <property type="term" value="F:carbohydrate:proton symporter activity"/>
    <property type="evidence" value="ECO:0007669"/>
    <property type="project" value="TreeGrafter"/>
</dbReference>
<dbReference type="AlphaFoldDB" id="A0A8E2DY98"/>
<sequence length="539" mass="59461">MMATQLNWNELQHERKWEMLLKQKRFALWALYSSIGSMMLGFDFGVAGTATAFPAFQKQFGISFPSQPSGYLVPAKYQSGWFGASVAGDIIGNVIAGQLLELIGRKHVIAVGSLISSVGIVLQVESSEWRLFLAGRLVGAIGYGAVYLESPVWIGENSRPELRGFFLCLVNGSIVFGQFLLSLIAQATSKIDGKWSYQTIIVFQFFFVVLLMVVYPFYPESPYYLLKKGKPEQARQALNRIHGPGDQVLIDAEMSRINIAIASSEEIQQVISKESPLFFQCWQGTNLKRTIIAILPIAGQQLLGAAFVLGYVTYFLSLIGVTKYFTVSVVLYVVMLLSNLSAFFFVEVAGRRTLLIPGVIILTMFLLLMGIMGCIHTDGAMWFSVVCIFIWAIVYQLTIGAVGFAFGSEISHLPLRPTVQSIIGITQGGVGWVIGFVTPYMINPDAGNLGAKVGFVFFGLGVPLCIVFYFLIPETRGLSFDEMDYLFNNNVSCRHFQSAIKTQREKTDAMFDVNVEDKSSKTDSAAVTHQLETCATGSV</sequence>
<feature type="transmembrane region" description="Helical" evidence="6">
    <location>
        <begin position="197"/>
        <end position="218"/>
    </location>
</feature>
<dbReference type="PROSITE" id="PS50850">
    <property type="entry name" value="MFS"/>
    <property type="match status" value="1"/>
</dbReference>
<dbReference type="InterPro" id="IPR005829">
    <property type="entry name" value="Sugar_transporter_CS"/>
</dbReference>
<feature type="transmembrane region" description="Helical" evidence="6">
    <location>
        <begin position="324"/>
        <end position="346"/>
    </location>
</feature>